<feature type="domain" description="TonB-dependent receptor plug" evidence="9">
    <location>
        <begin position="115"/>
        <end position="233"/>
    </location>
</feature>
<comment type="similarity">
    <text evidence="7">Belongs to the TonB-dependent receptor family.</text>
</comment>
<dbReference type="AlphaFoldDB" id="A0A9X2IA89"/>
<keyword evidence="11" id="KW-1185">Reference proteome</keyword>
<evidence type="ECO:0000256" key="6">
    <source>
        <dbReference type="ARBA" id="ARBA00023237"/>
    </source>
</evidence>
<dbReference type="Proteomes" id="UP001155280">
    <property type="component" value="Unassembled WGS sequence"/>
</dbReference>
<dbReference type="NCBIfam" id="TIGR04056">
    <property type="entry name" value="OMP_RagA_SusC"/>
    <property type="match status" value="1"/>
</dbReference>
<dbReference type="InterPro" id="IPR037066">
    <property type="entry name" value="Plug_dom_sf"/>
</dbReference>
<dbReference type="Pfam" id="PF13715">
    <property type="entry name" value="CarbopepD_reg_2"/>
    <property type="match status" value="1"/>
</dbReference>
<evidence type="ECO:0000256" key="8">
    <source>
        <dbReference type="SAM" id="SignalP"/>
    </source>
</evidence>
<dbReference type="Pfam" id="PF07715">
    <property type="entry name" value="Plug"/>
    <property type="match status" value="1"/>
</dbReference>
<dbReference type="EMBL" id="JANCNS010000001">
    <property type="protein sequence ID" value="MCP9199703.1"/>
    <property type="molecule type" value="Genomic_DNA"/>
</dbReference>
<dbReference type="InterPro" id="IPR023997">
    <property type="entry name" value="TonB-dep_OMP_SusC/RagA_CS"/>
</dbReference>
<organism evidence="10 11">
    <name type="scientific">Christiangramia oceanisediminis</name>
    <dbReference type="NCBI Taxonomy" id="2920386"/>
    <lineage>
        <taxon>Bacteria</taxon>
        <taxon>Pseudomonadati</taxon>
        <taxon>Bacteroidota</taxon>
        <taxon>Flavobacteriia</taxon>
        <taxon>Flavobacteriales</taxon>
        <taxon>Flavobacteriaceae</taxon>
        <taxon>Christiangramia</taxon>
    </lineage>
</organism>
<dbReference type="NCBIfam" id="TIGR04057">
    <property type="entry name" value="SusC_RagA_signa"/>
    <property type="match status" value="1"/>
</dbReference>
<name>A0A9X2IA89_9FLAO</name>
<sequence length="997" mass="108999">MKKQLQFLIVLIFSFTCHLGFAQEKTVSGTVNDTDGLPLPGVNVIVQNTNRGTQTDFDGNYSIEVSPGEVLTFSYVGFTTETLTVGEANNYNIILQEDASQLDEVVVVGYGTQSKRKLTDNVAKLTAEDIEEVPVPNIQSTIAGKAAGVQIAPTNGKVEGGVNIRIRGIASIGAGSEPLYVLDGVPLINNNESSNGAPTNPLLTLSANEIESIDILKDASAAAVYGSRGANGVVIITTKKGKEGRSSFTLNYSYGISEPTNEMEWLNADEYIELFTEAAVNSFGEQDGTEYIEGIFDFLAGDTDWRSREVDTDWQDLALQSGHVQDASLSMSGGNEKTTYFFSGAYNDTEGIITGNDLERINSRINVTHSFDEKFRAGMNTSFSRTEIDRIANDNAFVNPIQAVAQPAISPAYLENGDPNPNTLYPNFLLQDKHAFYKTVIRRITGRAFGEYSFTDNFRFNSDFGYDLYYQTEDSYTGRLAPFQSTNGEGYASSVGTESYVASNYFTFSEQFGSAHDLEVVAGMEYNQSNRRFQSITGIQFPTDDFETISSAAEITGGAGSESANSFLSYFGRVTYSFLDRYLFKASVRRDGSSRFGEDVKYGTFPAISAGWIVSEEAFLEDSDVLSFLKLRASYGETGNANIGDFASLGLFGGISYNQRPGIAPIQASNPQLTWESVNQLDLGLEYGFFDNRISGEIDYYVKESDGLIFNEPLPGTSGQSSITRNIGVLENSGVEFVLNTRNVQTDKLSWNTNFNISRNINEVKVLPDGQDVVSGQTILREGEALSSFYLIEYAGVDPDNGDALYYINEDGGGRETTTDPNEANRIIAGQPYADVIAGLTNTINFSGLDFTATFVGEWGASIYNGGGIYQSANADFFDNQTRDQLRRWQQPGDITDVPQARLFGGNGTANSTRYLQDADFIRLRNLTIGYTIPDALTDEIGLEKFRLYFTAINLLTFTDFDLYDPESVSDAGQGAGVAFYSAPSARTMSIGVNINF</sequence>
<keyword evidence="2 7" id="KW-0813">Transport</keyword>
<gene>
    <name evidence="10" type="ORF">MKO06_07290</name>
</gene>
<dbReference type="Gene3D" id="2.170.130.10">
    <property type="entry name" value="TonB-dependent receptor, plug domain"/>
    <property type="match status" value="1"/>
</dbReference>
<evidence type="ECO:0000256" key="7">
    <source>
        <dbReference type="PROSITE-ProRule" id="PRU01360"/>
    </source>
</evidence>
<dbReference type="Gene3D" id="2.60.40.1120">
    <property type="entry name" value="Carboxypeptidase-like, regulatory domain"/>
    <property type="match status" value="1"/>
</dbReference>
<feature type="chain" id="PRO_5040799226" evidence="8">
    <location>
        <begin position="23"/>
        <end position="997"/>
    </location>
</feature>
<dbReference type="SUPFAM" id="SSF56935">
    <property type="entry name" value="Porins"/>
    <property type="match status" value="1"/>
</dbReference>
<keyword evidence="5 7" id="KW-0472">Membrane</keyword>
<evidence type="ECO:0000256" key="1">
    <source>
        <dbReference type="ARBA" id="ARBA00004571"/>
    </source>
</evidence>
<feature type="signal peptide" evidence="8">
    <location>
        <begin position="1"/>
        <end position="22"/>
    </location>
</feature>
<evidence type="ECO:0000259" key="9">
    <source>
        <dbReference type="Pfam" id="PF07715"/>
    </source>
</evidence>
<dbReference type="SUPFAM" id="SSF49464">
    <property type="entry name" value="Carboxypeptidase regulatory domain-like"/>
    <property type="match status" value="1"/>
</dbReference>
<evidence type="ECO:0000256" key="3">
    <source>
        <dbReference type="ARBA" id="ARBA00022452"/>
    </source>
</evidence>
<dbReference type="InterPro" id="IPR008969">
    <property type="entry name" value="CarboxyPept-like_regulatory"/>
</dbReference>
<dbReference type="InterPro" id="IPR039426">
    <property type="entry name" value="TonB-dep_rcpt-like"/>
</dbReference>
<evidence type="ECO:0000256" key="5">
    <source>
        <dbReference type="ARBA" id="ARBA00023136"/>
    </source>
</evidence>
<reference evidence="10" key="1">
    <citation type="submission" date="2022-07" db="EMBL/GenBank/DDBJ databases">
        <title>Gramela sediminis sp. nov., isolated from deep-sea sediment of the Indian Ocean.</title>
        <authorList>
            <person name="Shi H."/>
        </authorList>
    </citation>
    <scope>NUCLEOTIDE SEQUENCE</scope>
    <source>
        <strain evidence="10">GC03-9</strain>
    </source>
</reference>
<dbReference type="InterPro" id="IPR012910">
    <property type="entry name" value="Plug_dom"/>
</dbReference>
<protein>
    <submittedName>
        <fullName evidence="10">TonB-dependent receptor</fullName>
    </submittedName>
</protein>
<keyword evidence="3 7" id="KW-1134">Transmembrane beta strand</keyword>
<comment type="caution">
    <text evidence="10">The sequence shown here is derived from an EMBL/GenBank/DDBJ whole genome shotgun (WGS) entry which is preliminary data.</text>
</comment>
<dbReference type="InterPro" id="IPR023996">
    <property type="entry name" value="TonB-dep_OMP_SusC/RagA"/>
</dbReference>
<proteinExistence type="inferred from homology"/>
<keyword evidence="8" id="KW-0732">Signal</keyword>
<keyword evidence="4 7" id="KW-0812">Transmembrane</keyword>
<evidence type="ECO:0000256" key="2">
    <source>
        <dbReference type="ARBA" id="ARBA00022448"/>
    </source>
</evidence>
<comment type="subcellular location">
    <subcellularLocation>
        <location evidence="1 7">Cell outer membrane</location>
        <topology evidence="1 7">Multi-pass membrane protein</topology>
    </subcellularLocation>
</comment>
<dbReference type="RefSeq" id="WP_241550220.1">
    <property type="nucleotide sequence ID" value="NZ_JANCNS010000001.1"/>
</dbReference>
<dbReference type="Gene3D" id="2.40.170.20">
    <property type="entry name" value="TonB-dependent receptor, beta-barrel domain"/>
    <property type="match status" value="1"/>
</dbReference>
<keyword evidence="6 7" id="KW-0998">Cell outer membrane</keyword>
<dbReference type="GO" id="GO:0009279">
    <property type="term" value="C:cell outer membrane"/>
    <property type="evidence" value="ECO:0007669"/>
    <property type="project" value="UniProtKB-SubCell"/>
</dbReference>
<dbReference type="InterPro" id="IPR036942">
    <property type="entry name" value="Beta-barrel_TonB_sf"/>
</dbReference>
<keyword evidence="10" id="KW-0675">Receptor</keyword>
<evidence type="ECO:0000313" key="11">
    <source>
        <dbReference type="Proteomes" id="UP001155280"/>
    </source>
</evidence>
<evidence type="ECO:0000313" key="10">
    <source>
        <dbReference type="EMBL" id="MCP9199703.1"/>
    </source>
</evidence>
<accession>A0A9X2IA89</accession>
<evidence type="ECO:0000256" key="4">
    <source>
        <dbReference type="ARBA" id="ARBA00022692"/>
    </source>
</evidence>
<dbReference type="PROSITE" id="PS52016">
    <property type="entry name" value="TONB_DEPENDENT_REC_3"/>
    <property type="match status" value="1"/>
</dbReference>